<dbReference type="Gene3D" id="3.40.190.10">
    <property type="entry name" value="Periplasmic binding protein-like II"/>
    <property type="match status" value="1"/>
</dbReference>
<evidence type="ECO:0000313" key="3">
    <source>
        <dbReference type="EMBL" id="MER5172357.1"/>
    </source>
</evidence>
<dbReference type="Proteomes" id="UP001438953">
    <property type="component" value="Unassembled WGS sequence"/>
</dbReference>
<evidence type="ECO:0000313" key="4">
    <source>
        <dbReference type="Proteomes" id="UP001438953"/>
    </source>
</evidence>
<comment type="caution">
    <text evidence="3">The sequence shown here is derived from an EMBL/GenBank/DDBJ whole genome shotgun (WGS) entry which is preliminary data.</text>
</comment>
<keyword evidence="2" id="KW-0732">Signal</keyword>
<dbReference type="InterPro" id="IPR042100">
    <property type="entry name" value="Bug_dom1"/>
</dbReference>
<comment type="similarity">
    <text evidence="1">Belongs to the UPF0065 (bug) family.</text>
</comment>
<organism evidence="3 4">
    <name type="scientific">Thioclava kandeliae</name>
    <dbReference type="NCBI Taxonomy" id="3070818"/>
    <lineage>
        <taxon>Bacteria</taxon>
        <taxon>Pseudomonadati</taxon>
        <taxon>Pseudomonadota</taxon>
        <taxon>Alphaproteobacteria</taxon>
        <taxon>Rhodobacterales</taxon>
        <taxon>Paracoccaceae</taxon>
        <taxon>Thioclava</taxon>
    </lineage>
</organism>
<dbReference type="SUPFAM" id="SSF53850">
    <property type="entry name" value="Periplasmic binding protein-like II"/>
    <property type="match status" value="1"/>
</dbReference>
<evidence type="ECO:0000256" key="2">
    <source>
        <dbReference type="SAM" id="SignalP"/>
    </source>
</evidence>
<dbReference type="Gene3D" id="3.40.190.150">
    <property type="entry name" value="Bordetella uptake gene, domain 1"/>
    <property type="match status" value="1"/>
</dbReference>
<protein>
    <submittedName>
        <fullName evidence="3">Tripartite tricarboxylate transporter substrate binding protein</fullName>
    </submittedName>
</protein>
<evidence type="ECO:0000256" key="1">
    <source>
        <dbReference type="ARBA" id="ARBA00006987"/>
    </source>
</evidence>
<dbReference type="EMBL" id="JAYWLC010000008">
    <property type="protein sequence ID" value="MER5172357.1"/>
    <property type="molecule type" value="Genomic_DNA"/>
</dbReference>
<accession>A0ABV1SHH7</accession>
<dbReference type="CDD" id="cd07012">
    <property type="entry name" value="PBP2_Bug_TTT"/>
    <property type="match status" value="1"/>
</dbReference>
<dbReference type="PIRSF" id="PIRSF017082">
    <property type="entry name" value="YflP"/>
    <property type="match status" value="1"/>
</dbReference>
<dbReference type="PANTHER" id="PTHR42928:SF5">
    <property type="entry name" value="BLR1237 PROTEIN"/>
    <property type="match status" value="1"/>
</dbReference>
<feature type="signal peptide" evidence="2">
    <location>
        <begin position="1"/>
        <end position="26"/>
    </location>
</feature>
<reference evidence="3 4" key="1">
    <citation type="submission" date="2024-06" db="EMBL/GenBank/DDBJ databases">
        <title>Thioclava kandeliae sp. nov. from a rhizosphere soil sample of Kandelia candel in a mangrove.</title>
        <authorList>
            <person name="Mu T."/>
        </authorList>
    </citation>
    <scope>NUCLEOTIDE SEQUENCE [LARGE SCALE GENOMIC DNA]</scope>
    <source>
        <strain evidence="3 4">CPCC 100088</strain>
    </source>
</reference>
<proteinExistence type="inferred from homology"/>
<dbReference type="InterPro" id="IPR005064">
    <property type="entry name" value="BUG"/>
</dbReference>
<keyword evidence="4" id="KW-1185">Reference proteome</keyword>
<dbReference type="RefSeq" id="WP_350937146.1">
    <property type="nucleotide sequence ID" value="NZ_JAYWLC010000008.1"/>
</dbReference>
<dbReference type="Pfam" id="PF03401">
    <property type="entry name" value="TctC"/>
    <property type="match status" value="1"/>
</dbReference>
<feature type="chain" id="PRO_5046789690" evidence="2">
    <location>
        <begin position="27"/>
        <end position="321"/>
    </location>
</feature>
<gene>
    <name evidence="3" type="ORF">VSX56_11290</name>
</gene>
<name>A0ABV1SHH7_9RHOB</name>
<sequence length="321" mass="34554">MSLKTFAAKLVIGLAGSFALSSATYAEGYPPKPVQVIVPVGAGGDTDLNARLFSRYMEKELGQSFVIVNVKGAGGTIGMKRVRDADPDGQTVLFYHNESMIPELMGMSDITLSDFEMAGIGVLDNTTVLAVSNDAPYKSLADFSTYAKAHPGEVEFAILTGGYPHLVGLALEEAMGIKLNMVDVGGNSAKMVALKGKKTDMINIQYGLARDYFASGDFVSLGLLSPERNPLIPDVVTTAEEGYPLAFNKFFFYAMPEGTPEETVEIFSAAMKRVVENPDYQAEAEKIFVTPTWMSPADSAAYAAGQREIYAKYADLLKQGN</sequence>
<dbReference type="PANTHER" id="PTHR42928">
    <property type="entry name" value="TRICARBOXYLATE-BINDING PROTEIN"/>
    <property type="match status" value="1"/>
</dbReference>